<evidence type="ECO:0000313" key="4">
    <source>
        <dbReference type="Proteomes" id="UP000554342"/>
    </source>
</evidence>
<name>A0A840YYT8_9SPHN</name>
<reference evidence="3 4" key="1">
    <citation type="submission" date="2020-08" db="EMBL/GenBank/DDBJ databases">
        <title>Genomic Encyclopedia of Type Strains, Phase IV (KMG-IV): sequencing the most valuable type-strain genomes for metagenomic binning, comparative biology and taxonomic classification.</title>
        <authorList>
            <person name="Goeker M."/>
        </authorList>
    </citation>
    <scope>NUCLEOTIDE SEQUENCE [LARGE SCALE GENOMIC DNA]</scope>
    <source>
        <strain evidence="3 4">DSM 27203</strain>
    </source>
</reference>
<evidence type="ECO:0000256" key="1">
    <source>
        <dbReference type="SAM" id="MobiDB-lite"/>
    </source>
</evidence>
<comment type="caution">
    <text evidence="3">The sequence shown here is derived from an EMBL/GenBank/DDBJ whole genome shotgun (WGS) entry which is preliminary data.</text>
</comment>
<dbReference type="RefSeq" id="WP_184003126.1">
    <property type="nucleotide sequence ID" value="NZ_BAABIF010000013.1"/>
</dbReference>
<dbReference type="EMBL" id="JACIJI010000002">
    <property type="protein sequence ID" value="MBB5718961.1"/>
    <property type="molecule type" value="Genomic_DNA"/>
</dbReference>
<dbReference type="Proteomes" id="UP000554342">
    <property type="component" value="Unassembled WGS sequence"/>
</dbReference>
<keyword evidence="2" id="KW-0812">Transmembrane</keyword>
<evidence type="ECO:0000256" key="2">
    <source>
        <dbReference type="SAM" id="Phobius"/>
    </source>
</evidence>
<gene>
    <name evidence="3" type="ORF">FHR23_001884</name>
</gene>
<dbReference type="AlphaFoldDB" id="A0A840YYT8"/>
<evidence type="ECO:0000313" key="3">
    <source>
        <dbReference type="EMBL" id="MBB5718961.1"/>
    </source>
</evidence>
<feature type="region of interest" description="Disordered" evidence="1">
    <location>
        <begin position="1"/>
        <end position="25"/>
    </location>
</feature>
<sequence>MTDSKETGLKAKASDAASKTRESAETNPLAVLAGGIAVGMLAGLFIPRSEREKELVDPLGKRLAAGATAAAAAARDTGKQELNAVAPDRSDAKAKAGDILTVVLKAALDAGKSGAGIEKKA</sequence>
<accession>A0A840YYT8</accession>
<feature type="transmembrane region" description="Helical" evidence="2">
    <location>
        <begin position="29"/>
        <end position="46"/>
    </location>
</feature>
<evidence type="ECO:0008006" key="5">
    <source>
        <dbReference type="Google" id="ProtNLM"/>
    </source>
</evidence>
<organism evidence="3 4">
    <name type="scientific">Stakelama sediminis</name>
    <dbReference type="NCBI Taxonomy" id="463200"/>
    <lineage>
        <taxon>Bacteria</taxon>
        <taxon>Pseudomonadati</taxon>
        <taxon>Pseudomonadota</taxon>
        <taxon>Alphaproteobacteria</taxon>
        <taxon>Sphingomonadales</taxon>
        <taxon>Sphingomonadaceae</taxon>
        <taxon>Stakelama</taxon>
    </lineage>
</organism>
<protein>
    <recommendedName>
        <fullName evidence="5">YtxH domain-containing protein</fullName>
    </recommendedName>
</protein>
<keyword evidence="2" id="KW-1133">Transmembrane helix</keyword>
<feature type="compositionally biased region" description="Basic and acidic residues" evidence="1">
    <location>
        <begin position="1"/>
        <end position="24"/>
    </location>
</feature>
<proteinExistence type="predicted"/>
<keyword evidence="4" id="KW-1185">Reference proteome</keyword>
<keyword evidence="2" id="KW-0472">Membrane</keyword>